<evidence type="ECO:0000313" key="11">
    <source>
        <dbReference type="Proteomes" id="UP000749559"/>
    </source>
</evidence>
<accession>A0A8J1Y2W8</accession>
<comment type="subcellular location">
    <subcellularLocation>
        <location evidence="2">Cytoplasm</location>
    </subcellularLocation>
    <subcellularLocation>
        <location evidence="1">Nucleus</location>
    </subcellularLocation>
</comment>
<dbReference type="InterPro" id="IPR052385">
    <property type="entry name" value="Obscurin/Obscurin-like_Reg"/>
</dbReference>
<organism evidence="10 11">
    <name type="scientific">Owenia fusiformis</name>
    <name type="common">Polychaete worm</name>
    <dbReference type="NCBI Taxonomy" id="6347"/>
    <lineage>
        <taxon>Eukaryota</taxon>
        <taxon>Metazoa</taxon>
        <taxon>Spiralia</taxon>
        <taxon>Lophotrochozoa</taxon>
        <taxon>Annelida</taxon>
        <taxon>Polychaeta</taxon>
        <taxon>Sedentaria</taxon>
        <taxon>Canalipalpata</taxon>
        <taxon>Sabellida</taxon>
        <taxon>Oweniida</taxon>
        <taxon>Oweniidae</taxon>
        <taxon>Owenia</taxon>
    </lineage>
</organism>
<name>A0A8J1Y2W8_OWEFU</name>
<evidence type="ECO:0000313" key="10">
    <source>
        <dbReference type="EMBL" id="CAH1802741.1"/>
    </source>
</evidence>
<dbReference type="InterPro" id="IPR003599">
    <property type="entry name" value="Ig_sub"/>
</dbReference>
<dbReference type="SUPFAM" id="SSF48726">
    <property type="entry name" value="Immunoglobulin"/>
    <property type="match status" value="1"/>
</dbReference>
<gene>
    <name evidence="10" type="ORF">OFUS_LOCUS26389</name>
</gene>
<sequence>NIRCNVNPIQDIIISPLRNHIVIERNTFTEEPVKIVEHIKNLTVMETSTAQFTCELNKMNYNIEWFIGEVLIKDRPRFRMEHHEYSYTLYISDCKVEDGSEFTCVAGDVSSTATLTVQGT</sequence>
<keyword evidence="9" id="KW-0393">Immunoglobulin domain</keyword>
<evidence type="ECO:0000256" key="1">
    <source>
        <dbReference type="ARBA" id="ARBA00004123"/>
    </source>
</evidence>
<dbReference type="Proteomes" id="UP000749559">
    <property type="component" value="Unassembled WGS sequence"/>
</dbReference>
<dbReference type="PANTHER" id="PTHR35971">
    <property type="entry name" value="SI:DKEY-31G6.6"/>
    <property type="match status" value="1"/>
</dbReference>
<dbReference type="Pfam" id="PF07679">
    <property type="entry name" value="I-set"/>
    <property type="match status" value="1"/>
</dbReference>
<dbReference type="SMART" id="SM00409">
    <property type="entry name" value="IG"/>
    <property type="match status" value="1"/>
</dbReference>
<keyword evidence="8" id="KW-0539">Nucleus</keyword>
<dbReference type="EMBL" id="CAIIXF020000058">
    <property type="protein sequence ID" value="CAH1802741.1"/>
    <property type="molecule type" value="Genomic_DNA"/>
</dbReference>
<evidence type="ECO:0000256" key="2">
    <source>
        <dbReference type="ARBA" id="ARBA00004496"/>
    </source>
</evidence>
<feature type="non-terminal residue" evidence="10">
    <location>
        <position position="1"/>
    </location>
</feature>
<keyword evidence="7" id="KW-1015">Disulfide bond</keyword>
<dbReference type="FunFam" id="2.60.40.10:FF:000050">
    <property type="entry name" value="Titin isoform B"/>
    <property type="match status" value="1"/>
</dbReference>
<keyword evidence="11" id="KW-1185">Reference proteome</keyword>
<dbReference type="InterPro" id="IPR013098">
    <property type="entry name" value="Ig_I-set"/>
</dbReference>
<dbReference type="AlphaFoldDB" id="A0A8J1Y2W8"/>
<keyword evidence="5" id="KW-0597">Phosphoprotein</keyword>
<keyword evidence="6" id="KW-0677">Repeat</keyword>
<dbReference type="InterPro" id="IPR007110">
    <property type="entry name" value="Ig-like_dom"/>
</dbReference>
<dbReference type="InterPro" id="IPR036179">
    <property type="entry name" value="Ig-like_dom_sf"/>
</dbReference>
<dbReference type="GO" id="GO:0005634">
    <property type="term" value="C:nucleus"/>
    <property type="evidence" value="ECO:0007669"/>
    <property type="project" value="UniProtKB-SubCell"/>
</dbReference>
<evidence type="ECO:0000256" key="3">
    <source>
        <dbReference type="ARBA" id="ARBA00006692"/>
    </source>
</evidence>
<reference evidence="10" key="1">
    <citation type="submission" date="2022-03" db="EMBL/GenBank/DDBJ databases">
        <authorList>
            <person name="Martin C."/>
        </authorList>
    </citation>
    <scope>NUCLEOTIDE SEQUENCE</scope>
</reference>
<keyword evidence="4" id="KW-0963">Cytoplasm</keyword>
<dbReference type="OrthoDB" id="9999686at2759"/>
<dbReference type="InterPro" id="IPR013783">
    <property type="entry name" value="Ig-like_fold"/>
</dbReference>
<comment type="caution">
    <text evidence="10">The sequence shown here is derived from an EMBL/GenBank/DDBJ whole genome shotgun (WGS) entry which is preliminary data.</text>
</comment>
<comment type="similarity">
    <text evidence="3">Belongs to the protein kinase superfamily. CAMK Ser/Thr protein kinase family.</text>
</comment>
<dbReference type="Gene3D" id="2.60.40.10">
    <property type="entry name" value="Immunoglobulins"/>
    <property type="match status" value="1"/>
</dbReference>
<evidence type="ECO:0000256" key="7">
    <source>
        <dbReference type="ARBA" id="ARBA00023157"/>
    </source>
</evidence>
<dbReference type="PANTHER" id="PTHR35971:SF5">
    <property type="entry name" value="OBSCURIN LIKE CYTOSKELETAL ADAPTOR 1"/>
    <property type="match status" value="1"/>
</dbReference>
<proteinExistence type="inferred from homology"/>
<dbReference type="PROSITE" id="PS50835">
    <property type="entry name" value="IG_LIKE"/>
    <property type="match status" value="1"/>
</dbReference>
<evidence type="ECO:0000256" key="5">
    <source>
        <dbReference type="ARBA" id="ARBA00022553"/>
    </source>
</evidence>
<evidence type="ECO:0000256" key="8">
    <source>
        <dbReference type="ARBA" id="ARBA00023242"/>
    </source>
</evidence>
<dbReference type="GO" id="GO:0005737">
    <property type="term" value="C:cytoplasm"/>
    <property type="evidence" value="ECO:0007669"/>
    <property type="project" value="UniProtKB-SubCell"/>
</dbReference>
<evidence type="ECO:0000256" key="4">
    <source>
        <dbReference type="ARBA" id="ARBA00022490"/>
    </source>
</evidence>
<protein>
    <submittedName>
        <fullName evidence="10">Uncharacterized protein</fullName>
    </submittedName>
</protein>
<evidence type="ECO:0000256" key="6">
    <source>
        <dbReference type="ARBA" id="ARBA00022737"/>
    </source>
</evidence>
<evidence type="ECO:0000256" key="9">
    <source>
        <dbReference type="ARBA" id="ARBA00023319"/>
    </source>
</evidence>